<sequence>MPFYKHLAHRVFLSTHALCKITTLKHCRGAEIHKRSLTDVSSHQRGTEDEKLKFVRAATQLVFHCVSSRNFFFYSSYINLYFIRSKINIHIITTRPLPHTLSLQLHLLTMFSDKGRIHLTIRI</sequence>
<dbReference type="AlphaFoldDB" id="G3NGF4"/>
<reference evidence="1" key="1">
    <citation type="submission" date="2006-01" db="EMBL/GenBank/DDBJ databases">
        <authorList>
            <person name="Lindblad-Toh K."/>
            <person name="Mauceli E."/>
            <person name="Grabherr M."/>
            <person name="Chang J.L."/>
            <person name="Lander E.S."/>
        </authorList>
    </citation>
    <scope>NUCLEOTIDE SEQUENCE [LARGE SCALE GENOMIC DNA]</scope>
</reference>
<dbReference type="InParanoid" id="G3NGF4"/>
<protein>
    <submittedName>
        <fullName evidence="1">Uncharacterized protein</fullName>
    </submittedName>
</protein>
<evidence type="ECO:0000313" key="1">
    <source>
        <dbReference type="Ensembl" id="ENSGACP00000004410.1"/>
    </source>
</evidence>
<name>G3NGF4_GASAC</name>
<accession>G3NGF4</accession>
<reference evidence="1" key="2">
    <citation type="submission" date="2024-04" db="UniProtKB">
        <authorList>
            <consortium name="Ensembl"/>
        </authorList>
    </citation>
    <scope>IDENTIFICATION</scope>
</reference>
<dbReference type="Ensembl" id="ENSGACT00000004424.1">
    <property type="protein sequence ID" value="ENSGACP00000004410.1"/>
    <property type="gene ID" value="ENSGACG00000003373.1"/>
</dbReference>
<dbReference type="Bgee" id="ENSGACG00000003373">
    <property type="expression patterns" value="Expressed in diencephalon and 13 other cell types or tissues"/>
</dbReference>
<organism evidence="1">
    <name type="scientific">Gasterosteus aculeatus</name>
    <name type="common">Three-spined stickleback</name>
    <dbReference type="NCBI Taxonomy" id="69293"/>
    <lineage>
        <taxon>Eukaryota</taxon>
        <taxon>Metazoa</taxon>
        <taxon>Chordata</taxon>
        <taxon>Craniata</taxon>
        <taxon>Vertebrata</taxon>
        <taxon>Euteleostomi</taxon>
        <taxon>Actinopterygii</taxon>
        <taxon>Neopterygii</taxon>
        <taxon>Teleostei</taxon>
        <taxon>Neoteleostei</taxon>
        <taxon>Acanthomorphata</taxon>
        <taxon>Eupercaria</taxon>
        <taxon>Perciformes</taxon>
        <taxon>Cottioidei</taxon>
        <taxon>Gasterosteales</taxon>
        <taxon>Gasterosteidae</taxon>
        <taxon>Gasterosteus</taxon>
    </lineage>
</organism>
<proteinExistence type="predicted"/>